<keyword evidence="3" id="KW-1185">Reference proteome</keyword>
<evidence type="ECO:0000256" key="1">
    <source>
        <dbReference type="SAM" id="SignalP"/>
    </source>
</evidence>
<proteinExistence type="predicted"/>
<sequence>MKKTIKQCCLTSLIAMTCFASAGCDDQKNSAGAMPDPAAQQENTEQQEIAKFNAYVDAANGFSYSVASDLAKHIDYMKRQKKNGDYDAYWVADDTSLKRMAEHLSEARAMKPAMADLDAPAESYGNALNAALPLVKELNDYQDSKGMLADGGQKAREKEEQYVTLMTTLAGAQQNFNTALEKRDDANLRHTFESAKKGSPDYYRSGIALYAKETMNAGETFFNAYNDEKPSKEIDNQFRQSLDKLAEMNQGCEPLKSEVNDLLGAGRSALRDAEKGSLAVNHFLKSNMSIRMRSDAVNSAYMNLINKMNRSGCEARG</sequence>
<dbReference type="Pfam" id="PF12889">
    <property type="entry name" value="DUF3829"/>
    <property type="match status" value="1"/>
</dbReference>
<keyword evidence="1" id="KW-0732">Signal</keyword>
<evidence type="ECO:0000313" key="3">
    <source>
        <dbReference type="Proteomes" id="UP000037315"/>
    </source>
</evidence>
<gene>
    <name evidence="2" type="ORF">ACH50_19200</name>
</gene>
<protein>
    <recommendedName>
        <fullName evidence="4">Lipoprotein</fullName>
    </recommendedName>
</protein>
<comment type="caution">
    <text evidence="2">The sequence shown here is derived from an EMBL/GenBank/DDBJ whole genome shotgun (WGS) entry which is preliminary data.</text>
</comment>
<name>A0A0J8VHE1_9ENTR</name>
<dbReference type="RefSeq" id="WP_048888617.1">
    <property type="nucleotide sequence ID" value="NZ_LFEJ01000025.1"/>
</dbReference>
<dbReference type="OrthoDB" id="6628078at2"/>
<dbReference type="EMBL" id="LFEJ01000025">
    <property type="protein sequence ID" value="KMV32863.1"/>
    <property type="molecule type" value="Genomic_DNA"/>
</dbReference>
<evidence type="ECO:0000313" key="2">
    <source>
        <dbReference type="EMBL" id="KMV32863.1"/>
    </source>
</evidence>
<organism evidence="2 3">
    <name type="scientific">Franconibacter pulveris</name>
    <dbReference type="NCBI Taxonomy" id="435910"/>
    <lineage>
        <taxon>Bacteria</taxon>
        <taxon>Pseudomonadati</taxon>
        <taxon>Pseudomonadota</taxon>
        <taxon>Gammaproteobacteria</taxon>
        <taxon>Enterobacterales</taxon>
        <taxon>Enterobacteriaceae</taxon>
        <taxon>Franconibacter</taxon>
    </lineage>
</organism>
<dbReference type="PATRIC" id="fig|1656095.3.peg.1877"/>
<dbReference type="InterPro" id="IPR024291">
    <property type="entry name" value="DUF3829"/>
</dbReference>
<evidence type="ECO:0008006" key="4">
    <source>
        <dbReference type="Google" id="ProtNLM"/>
    </source>
</evidence>
<dbReference type="STRING" id="1121863.GCA_000621185_01009"/>
<dbReference type="AlphaFoldDB" id="A0A0J8VHE1"/>
<feature type="signal peptide" evidence="1">
    <location>
        <begin position="1"/>
        <end position="22"/>
    </location>
</feature>
<accession>A0A0J8VHE1</accession>
<dbReference type="Proteomes" id="UP000037315">
    <property type="component" value="Unassembled WGS sequence"/>
</dbReference>
<feature type="chain" id="PRO_5005310991" description="Lipoprotein" evidence="1">
    <location>
        <begin position="23"/>
        <end position="317"/>
    </location>
</feature>
<dbReference type="PROSITE" id="PS51257">
    <property type="entry name" value="PROKAR_LIPOPROTEIN"/>
    <property type="match status" value="1"/>
</dbReference>
<reference evidence="2 3" key="1">
    <citation type="submission" date="2015-06" db="EMBL/GenBank/DDBJ databases">
        <title>Genome sequencing of Cronobacter sp. strain DJ34 isolated from petroleum contaminated sludge of Duliajan Oil Fields, Assam, India.</title>
        <authorList>
            <person name="Pal S."/>
            <person name="Banerjee T.D."/>
            <person name="Roy A."/>
            <person name="Sar P."/>
            <person name="Kazy S.K."/>
        </authorList>
    </citation>
    <scope>NUCLEOTIDE SEQUENCE [LARGE SCALE GENOMIC DNA]</scope>
    <source>
        <strain evidence="2 3">DJ34</strain>
    </source>
</reference>